<evidence type="ECO:0000256" key="7">
    <source>
        <dbReference type="ARBA" id="ARBA00023170"/>
    </source>
</evidence>
<evidence type="ECO:0000259" key="10">
    <source>
        <dbReference type="PROSITE" id="PS50262"/>
    </source>
</evidence>
<organism evidence="11 12">
    <name type="scientific">Salmo salar</name>
    <name type="common">Atlantic salmon</name>
    <dbReference type="NCBI Taxonomy" id="8030"/>
    <lineage>
        <taxon>Eukaryota</taxon>
        <taxon>Metazoa</taxon>
        <taxon>Chordata</taxon>
        <taxon>Craniata</taxon>
        <taxon>Vertebrata</taxon>
        <taxon>Euteleostomi</taxon>
        <taxon>Actinopterygii</taxon>
        <taxon>Neopterygii</taxon>
        <taxon>Teleostei</taxon>
        <taxon>Protacanthopterygii</taxon>
        <taxon>Salmoniformes</taxon>
        <taxon>Salmonidae</taxon>
        <taxon>Salmoninae</taxon>
        <taxon>Salmo</taxon>
    </lineage>
</organism>
<keyword evidence="6 9" id="KW-0472">Membrane</keyword>
<reference evidence="12" key="1">
    <citation type="submission" date="2025-08" db="UniProtKB">
        <authorList>
            <consortium name="RefSeq"/>
        </authorList>
    </citation>
    <scope>IDENTIFICATION</scope>
</reference>
<evidence type="ECO:0000313" key="12">
    <source>
        <dbReference type="RefSeq" id="XP_045575865.1"/>
    </source>
</evidence>
<evidence type="ECO:0000256" key="9">
    <source>
        <dbReference type="SAM" id="Phobius"/>
    </source>
</evidence>
<feature type="transmembrane region" description="Helical" evidence="9">
    <location>
        <begin position="454"/>
        <end position="473"/>
    </location>
</feature>
<keyword evidence="5" id="KW-0297">G-protein coupled receptor</keyword>
<sequence>MHGASSLPTYFLSQLSSSSLPPPLSLYHTHISPLIFLSVSSVSQHLSLSHRHLQPLLPSLSPSLSLLLSLTQTRTNARATSASTHTTHSCRLAPKDRAPSLSLPLPLSLRLYLSLSPFLCLSPAVWVCESVCVSGLPRHRAELSSHAPEHLRTRTRRKRRAMEHSHIFTLLSPPNSSAWSPGQQLADTPQGCPLGPLPVIYYSALLCLGLPANILTVIILSQLVLRRQKSSYNYLLALAAADILVLLLIVFVDFILEDFILGAPLPPSLNKAVQVLEFSSIHTSIWITVPLTVDRYIAVCHPLKYHSVSYPARTRRVIMGVYMGCLVSAAPYYWWPELWHGLPGGGTGSGGRGSSSSSAAQHVLVWVHCATVYLLPCSVFFSLNAMIVRKLQRRRSCFRLRGYSTGKTTAILLAITSVFAVLWAPRTIVILYHLYTAPPASPGPARLLHLLTDVANMLALLNTGVNFFLYCFISKRFRTMAATVLRTLFRCRKQPPPFYAGHNFSITSSPWISPANSHCIKMLVYQYDKNGKPICISS</sequence>
<keyword evidence="3 9" id="KW-0812">Transmembrane</keyword>
<dbReference type="SUPFAM" id="SSF81321">
    <property type="entry name" value="Family A G protein-coupled receptor-like"/>
    <property type="match status" value="1"/>
</dbReference>
<dbReference type="Pfam" id="PF00001">
    <property type="entry name" value="7tm_1"/>
    <property type="match status" value="1"/>
</dbReference>
<feature type="transmembrane region" description="Helical" evidence="9">
    <location>
        <begin position="199"/>
        <end position="220"/>
    </location>
</feature>
<evidence type="ECO:0000313" key="11">
    <source>
        <dbReference type="Proteomes" id="UP001652741"/>
    </source>
</evidence>
<keyword evidence="11" id="KW-1185">Reference proteome</keyword>
<name>A0ABM3EXS7_SALSA</name>
<dbReference type="PRINTS" id="PR00237">
    <property type="entry name" value="GPCRRHODOPSN"/>
</dbReference>
<keyword evidence="4 9" id="KW-1133">Transmembrane helix</keyword>
<feature type="domain" description="G-protein coupled receptors family 1 profile" evidence="10">
    <location>
        <begin position="212"/>
        <end position="470"/>
    </location>
</feature>
<dbReference type="GeneID" id="106591224"/>
<feature type="transmembrane region" description="Helical" evidence="9">
    <location>
        <begin position="317"/>
        <end position="335"/>
    </location>
</feature>
<feature type="transmembrane region" description="Helical" evidence="9">
    <location>
        <begin position="232"/>
        <end position="256"/>
    </location>
</feature>
<evidence type="ECO:0000256" key="1">
    <source>
        <dbReference type="ARBA" id="ARBA00004651"/>
    </source>
</evidence>
<comment type="subcellular location">
    <subcellularLocation>
        <location evidence="1">Cell membrane</location>
        <topology evidence="1">Multi-pass membrane protein</topology>
    </subcellularLocation>
</comment>
<dbReference type="InterPro" id="IPR052477">
    <property type="entry name" value="Orphan_GPCR1"/>
</dbReference>
<accession>A0ABM3EXS7</accession>
<evidence type="ECO:0000256" key="2">
    <source>
        <dbReference type="ARBA" id="ARBA00022475"/>
    </source>
</evidence>
<evidence type="ECO:0000256" key="8">
    <source>
        <dbReference type="ARBA" id="ARBA00023224"/>
    </source>
</evidence>
<dbReference type="InterPro" id="IPR017452">
    <property type="entry name" value="GPCR_Rhodpsn_7TM"/>
</dbReference>
<dbReference type="InterPro" id="IPR000276">
    <property type="entry name" value="GPCR_Rhodpsn"/>
</dbReference>
<dbReference type="PANTHER" id="PTHR46272:SF3">
    <property type="entry name" value="G-PROTEIN COUPLED RECEPTOR 139-RELATED"/>
    <property type="match status" value="1"/>
</dbReference>
<dbReference type="Proteomes" id="UP001652741">
    <property type="component" value="Chromosome ssa06"/>
</dbReference>
<keyword evidence="8" id="KW-0807">Transducer</keyword>
<keyword evidence="7 12" id="KW-0675">Receptor</keyword>
<evidence type="ECO:0000256" key="5">
    <source>
        <dbReference type="ARBA" id="ARBA00023040"/>
    </source>
</evidence>
<evidence type="ECO:0000256" key="3">
    <source>
        <dbReference type="ARBA" id="ARBA00022692"/>
    </source>
</evidence>
<feature type="transmembrane region" description="Helical" evidence="9">
    <location>
        <begin position="276"/>
        <end position="297"/>
    </location>
</feature>
<protein>
    <submittedName>
        <fullName evidence="12">Probable G-protein coupled receptor 139</fullName>
    </submittedName>
</protein>
<evidence type="ECO:0000256" key="4">
    <source>
        <dbReference type="ARBA" id="ARBA00022989"/>
    </source>
</evidence>
<dbReference type="PANTHER" id="PTHR46272">
    <property type="entry name" value="G_PROTEIN_RECEP_F1_2 DOMAIN-CONTAINING PROTEIN"/>
    <property type="match status" value="1"/>
</dbReference>
<feature type="transmembrane region" description="Helical" evidence="9">
    <location>
        <begin position="409"/>
        <end position="434"/>
    </location>
</feature>
<dbReference type="PROSITE" id="PS50262">
    <property type="entry name" value="G_PROTEIN_RECEP_F1_2"/>
    <property type="match status" value="1"/>
</dbReference>
<feature type="transmembrane region" description="Helical" evidence="9">
    <location>
        <begin position="363"/>
        <end position="388"/>
    </location>
</feature>
<keyword evidence="2" id="KW-1003">Cell membrane</keyword>
<dbReference type="CDD" id="cd15919">
    <property type="entry name" value="7tmA_GPR139"/>
    <property type="match status" value="1"/>
</dbReference>
<dbReference type="Gene3D" id="1.20.1070.10">
    <property type="entry name" value="Rhodopsin 7-helix transmembrane proteins"/>
    <property type="match status" value="1"/>
</dbReference>
<proteinExistence type="predicted"/>
<dbReference type="RefSeq" id="XP_045575865.1">
    <property type="nucleotide sequence ID" value="XM_045719909.1"/>
</dbReference>
<dbReference type="InterPro" id="IPR037486">
    <property type="entry name" value="GPR139"/>
</dbReference>
<evidence type="ECO:0000256" key="6">
    <source>
        <dbReference type="ARBA" id="ARBA00023136"/>
    </source>
</evidence>
<gene>
    <name evidence="12" type="primary">LOC106591224</name>
</gene>